<dbReference type="EMBL" id="JAMDMJ010000001">
    <property type="protein sequence ID" value="MCY9594274.1"/>
    <property type="molecule type" value="Genomic_DNA"/>
</dbReference>
<evidence type="ECO:0000313" key="2">
    <source>
        <dbReference type="EMBL" id="MCY9594274.1"/>
    </source>
</evidence>
<dbReference type="AlphaFoldDB" id="A0A410WVM7"/>
<reference evidence="2 5" key="2">
    <citation type="submission" date="2022-05" db="EMBL/GenBank/DDBJ databases">
        <title>Genome Sequencing of Bee-Associated Microbes.</title>
        <authorList>
            <person name="Dunlap C."/>
        </authorList>
    </citation>
    <scope>NUCLEOTIDE SEQUENCE [LARGE SCALE GENOMIC DNA]</scope>
    <source>
        <strain evidence="2 5">NRRL B-23120</strain>
    </source>
</reference>
<accession>A0A410WVM7</accession>
<keyword evidence="1" id="KW-1133">Transmembrane helix</keyword>
<reference evidence="3 4" key="1">
    <citation type="submission" date="2018-01" db="EMBL/GenBank/DDBJ databases">
        <title>The whole genome sequencing and assembly of Paenibacillus chitinolyticus KCCM 41400 strain.</title>
        <authorList>
            <person name="Kim J.-Y."/>
            <person name="Park M.-K."/>
            <person name="Lee Y.-J."/>
            <person name="Yi H."/>
            <person name="Bahn Y.-S."/>
            <person name="Kim J.F."/>
            <person name="Lee D.-W."/>
        </authorList>
    </citation>
    <scope>NUCLEOTIDE SEQUENCE [LARGE SCALE GENOMIC DNA]</scope>
    <source>
        <strain evidence="3 4">KCCM 41400</strain>
    </source>
</reference>
<keyword evidence="1" id="KW-0472">Membrane</keyword>
<keyword evidence="5" id="KW-1185">Reference proteome</keyword>
<dbReference type="KEGG" id="pchi:PC41400_12610"/>
<evidence type="ECO:0000313" key="5">
    <source>
        <dbReference type="Proteomes" id="UP001527202"/>
    </source>
</evidence>
<evidence type="ECO:0000313" key="3">
    <source>
        <dbReference type="EMBL" id="QAV18468.1"/>
    </source>
</evidence>
<sequence>MAIAPENFGEHLARLNMESRQFRADIEELKRCEQKNEADIRQLYAGQARTETLVGQVLTRFDGFETRMFNVFQQMTRDNAELLQQVTRDGSSERLEGQKERTSAQQAWMSFSKYVIAVTIAAVIAYIFSFFPF</sequence>
<evidence type="ECO:0000313" key="4">
    <source>
        <dbReference type="Proteomes" id="UP000288943"/>
    </source>
</evidence>
<gene>
    <name evidence="2" type="ORF">M5X16_00575</name>
    <name evidence="3" type="ORF">PC41400_12610</name>
</gene>
<dbReference type="EMBL" id="CP026520">
    <property type="protein sequence ID" value="QAV18468.1"/>
    <property type="molecule type" value="Genomic_DNA"/>
</dbReference>
<feature type="transmembrane region" description="Helical" evidence="1">
    <location>
        <begin position="111"/>
        <end position="131"/>
    </location>
</feature>
<proteinExistence type="predicted"/>
<dbReference type="OrthoDB" id="2673514at2"/>
<name>A0A410WVM7_9BACL</name>
<dbReference type="Proteomes" id="UP001527202">
    <property type="component" value="Unassembled WGS sequence"/>
</dbReference>
<keyword evidence="1" id="KW-0812">Transmembrane</keyword>
<protein>
    <submittedName>
        <fullName evidence="3">Uncharacterized protein</fullName>
    </submittedName>
</protein>
<organism evidence="3 4">
    <name type="scientific">Paenibacillus chitinolyticus</name>
    <dbReference type="NCBI Taxonomy" id="79263"/>
    <lineage>
        <taxon>Bacteria</taxon>
        <taxon>Bacillati</taxon>
        <taxon>Bacillota</taxon>
        <taxon>Bacilli</taxon>
        <taxon>Bacillales</taxon>
        <taxon>Paenibacillaceae</taxon>
        <taxon>Paenibacillus</taxon>
    </lineage>
</organism>
<dbReference type="RefSeq" id="WP_042228232.1">
    <property type="nucleotide sequence ID" value="NZ_CP026520.1"/>
</dbReference>
<dbReference type="Proteomes" id="UP000288943">
    <property type="component" value="Chromosome"/>
</dbReference>
<evidence type="ECO:0000256" key="1">
    <source>
        <dbReference type="SAM" id="Phobius"/>
    </source>
</evidence>
<dbReference type="GeneID" id="95375653"/>